<dbReference type="Pfam" id="PF17964">
    <property type="entry name" value="Big_10"/>
    <property type="match status" value="1"/>
</dbReference>
<dbReference type="CDD" id="cd13432">
    <property type="entry name" value="LDT_IgD_like_2"/>
    <property type="match status" value="1"/>
</dbReference>
<evidence type="ECO:0000313" key="9">
    <source>
        <dbReference type="EMBL" id="GAA1716001.1"/>
    </source>
</evidence>
<protein>
    <submittedName>
        <fullName evidence="9">Ig-like domain-containing protein</fullName>
    </submittedName>
</protein>
<organism evidence="9 10">
    <name type="scientific">Fodinicola feengrottensis</name>
    <dbReference type="NCBI Taxonomy" id="435914"/>
    <lineage>
        <taxon>Bacteria</taxon>
        <taxon>Bacillati</taxon>
        <taxon>Actinomycetota</taxon>
        <taxon>Actinomycetes</taxon>
        <taxon>Mycobacteriales</taxon>
        <taxon>Fodinicola</taxon>
    </lineage>
</organism>
<dbReference type="RefSeq" id="WP_344314893.1">
    <property type="nucleotide sequence ID" value="NZ_BAAANY010000040.1"/>
</dbReference>
<dbReference type="Gene3D" id="2.40.440.10">
    <property type="entry name" value="L,D-transpeptidase catalytic domain-like"/>
    <property type="match status" value="1"/>
</dbReference>
<dbReference type="CDD" id="cd16913">
    <property type="entry name" value="YkuD_like"/>
    <property type="match status" value="1"/>
</dbReference>
<dbReference type="InterPro" id="IPR038063">
    <property type="entry name" value="Transpep_catalytic_dom"/>
</dbReference>
<dbReference type="PANTHER" id="PTHR30582">
    <property type="entry name" value="L,D-TRANSPEPTIDASE"/>
    <property type="match status" value="1"/>
</dbReference>
<gene>
    <name evidence="9" type="ORF">GCM10009765_75940</name>
</gene>
<feature type="active site" description="Nucleophile" evidence="7">
    <location>
        <position position="340"/>
    </location>
</feature>
<feature type="domain" description="L,D-TPase catalytic" evidence="8">
    <location>
        <begin position="241"/>
        <end position="364"/>
    </location>
</feature>
<keyword evidence="3 7" id="KW-0133">Cell shape</keyword>
<evidence type="ECO:0000256" key="6">
    <source>
        <dbReference type="ARBA" id="ARBA00023316"/>
    </source>
</evidence>
<dbReference type="Gene3D" id="2.60.40.3780">
    <property type="match status" value="1"/>
</dbReference>
<name>A0ABP4V1B4_9ACTN</name>
<dbReference type="PROSITE" id="PS52029">
    <property type="entry name" value="LD_TPASE"/>
    <property type="match status" value="1"/>
</dbReference>
<dbReference type="InterPro" id="IPR050979">
    <property type="entry name" value="LD-transpeptidase"/>
</dbReference>
<dbReference type="InterPro" id="IPR005490">
    <property type="entry name" value="LD_TPept_cat_dom"/>
</dbReference>
<evidence type="ECO:0000256" key="4">
    <source>
        <dbReference type="ARBA" id="ARBA00022984"/>
    </source>
</evidence>
<dbReference type="PANTHER" id="PTHR30582:SF2">
    <property type="entry name" value="L,D-TRANSPEPTIDASE YCIB-RELATED"/>
    <property type="match status" value="1"/>
</dbReference>
<keyword evidence="6 7" id="KW-0961">Cell wall biogenesis/degradation</keyword>
<evidence type="ECO:0000256" key="7">
    <source>
        <dbReference type="PROSITE-ProRule" id="PRU01373"/>
    </source>
</evidence>
<dbReference type="Gene3D" id="2.60.40.3710">
    <property type="match status" value="1"/>
</dbReference>
<feature type="active site" description="Proton donor/acceptor" evidence="7">
    <location>
        <position position="322"/>
    </location>
</feature>
<evidence type="ECO:0000256" key="5">
    <source>
        <dbReference type="ARBA" id="ARBA00023315"/>
    </source>
</evidence>
<evidence type="ECO:0000256" key="1">
    <source>
        <dbReference type="ARBA" id="ARBA00004752"/>
    </source>
</evidence>
<keyword evidence="5" id="KW-0012">Acyltransferase</keyword>
<sequence>MQQESGVARRWHGWTAGVAAMAVVGLLATGCADKEVPAAATKPLVPAAQLSISPATGSQNVVPGSGITVTASGGKVKDVVVQNSGDTVVGTLSPDGTSWKSNWALNTAKSYTVTATAVNSAGKTVTQTSTFTTLKPAHTFDTQIAESSHGTYGVGMPIQLSFDRAITNRAAVEKAMQLTTSQPVVGAWYWIDSQHLDFRPRDYWPANTQVSLNAHLNGVAGANGVYAAGNLSQTFTIGRSLIVVASTRTHRMKVYKDGKLAYNWAISTGKSGHDTPNGTYLTIDKGNPVEMRPADIKKGQPGYYDLKVPWSVRFTWAGDYLHDAYWSVDQQGSENVSHGCVNMAPANAESYYKMEIPGDPVTITDSPLGGEPGDGWTDWFLGWSDVLGKSATHQAVQAGSTGSQFVDPATLAATSASSPTTTTFVHNAKAS</sequence>
<accession>A0ABP4V1B4</accession>
<keyword evidence="2" id="KW-0808">Transferase</keyword>
<evidence type="ECO:0000256" key="3">
    <source>
        <dbReference type="ARBA" id="ARBA00022960"/>
    </source>
</evidence>
<dbReference type="Pfam" id="PF03734">
    <property type="entry name" value="YkuD"/>
    <property type="match status" value="1"/>
</dbReference>
<dbReference type="EMBL" id="BAAANY010000040">
    <property type="protein sequence ID" value="GAA1716001.1"/>
    <property type="molecule type" value="Genomic_DNA"/>
</dbReference>
<dbReference type="SUPFAM" id="SSF141523">
    <property type="entry name" value="L,D-transpeptidase catalytic domain-like"/>
    <property type="match status" value="1"/>
</dbReference>
<comment type="caution">
    <text evidence="9">The sequence shown here is derived from an EMBL/GenBank/DDBJ whole genome shotgun (WGS) entry which is preliminary data.</text>
</comment>
<evidence type="ECO:0000256" key="2">
    <source>
        <dbReference type="ARBA" id="ARBA00022679"/>
    </source>
</evidence>
<reference evidence="10" key="1">
    <citation type="journal article" date="2019" name="Int. J. Syst. Evol. Microbiol.">
        <title>The Global Catalogue of Microorganisms (GCM) 10K type strain sequencing project: providing services to taxonomists for standard genome sequencing and annotation.</title>
        <authorList>
            <consortium name="The Broad Institute Genomics Platform"/>
            <consortium name="The Broad Institute Genome Sequencing Center for Infectious Disease"/>
            <person name="Wu L."/>
            <person name="Ma J."/>
        </authorList>
    </citation>
    <scope>NUCLEOTIDE SEQUENCE [LARGE SCALE GENOMIC DNA]</scope>
    <source>
        <strain evidence="10">JCM 14718</strain>
    </source>
</reference>
<dbReference type="Proteomes" id="UP001500618">
    <property type="component" value="Unassembled WGS sequence"/>
</dbReference>
<keyword evidence="4 7" id="KW-0573">Peptidoglycan synthesis</keyword>
<dbReference type="InterPro" id="IPR041280">
    <property type="entry name" value="Big_10"/>
</dbReference>
<keyword evidence="10" id="KW-1185">Reference proteome</keyword>
<comment type="pathway">
    <text evidence="1 7">Cell wall biogenesis; peptidoglycan biosynthesis.</text>
</comment>
<evidence type="ECO:0000259" key="8">
    <source>
        <dbReference type="PROSITE" id="PS52029"/>
    </source>
</evidence>
<evidence type="ECO:0000313" key="10">
    <source>
        <dbReference type="Proteomes" id="UP001500618"/>
    </source>
</evidence>
<proteinExistence type="predicted"/>